<feature type="domain" description="PiggyBac transposable element-derived protein" evidence="1">
    <location>
        <begin position="6"/>
        <end position="101"/>
    </location>
</feature>
<evidence type="ECO:0000313" key="3">
    <source>
        <dbReference type="Proteomes" id="UP001162156"/>
    </source>
</evidence>
<name>A0AAV8ZMF6_9CUCU</name>
<dbReference type="AlphaFoldDB" id="A0AAV8ZMF6"/>
<keyword evidence="3" id="KW-1185">Reference proteome</keyword>
<comment type="caution">
    <text evidence="2">The sequence shown here is derived from an EMBL/GenBank/DDBJ whole genome shotgun (WGS) entry which is preliminary data.</text>
</comment>
<accession>A0AAV8ZMF6</accession>
<evidence type="ECO:0000259" key="1">
    <source>
        <dbReference type="Pfam" id="PF13843"/>
    </source>
</evidence>
<sequence length="109" mass="13073">MPRNLGARVVKQLCRDLENKVYHVFFDNYFNCVHLLEDHKQSQIYGYGTVNSTRRNKPTFLTDKQMKRRNFNYFVSDSGLLAVKWKDKKSVHLLSNYHNPQHWPSEQKK</sequence>
<dbReference type="PANTHER" id="PTHR46599">
    <property type="entry name" value="PIGGYBAC TRANSPOSABLE ELEMENT-DERIVED PROTEIN 4"/>
    <property type="match status" value="1"/>
</dbReference>
<reference evidence="2" key="1">
    <citation type="journal article" date="2023" name="Insect Mol. Biol.">
        <title>Genome sequencing provides insights into the evolution of gene families encoding plant cell wall-degrading enzymes in longhorned beetles.</title>
        <authorList>
            <person name="Shin N.R."/>
            <person name="Okamura Y."/>
            <person name="Kirsch R."/>
            <person name="Pauchet Y."/>
        </authorList>
    </citation>
    <scope>NUCLEOTIDE SEQUENCE</scope>
    <source>
        <strain evidence="2">RBIC_L_NR</strain>
    </source>
</reference>
<dbReference type="EMBL" id="JANEYF010001069">
    <property type="protein sequence ID" value="KAJ8966133.1"/>
    <property type="molecule type" value="Genomic_DNA"/>
</dbReference>
<dbReference type="Proteomes" id="UP001162156">
    <property type="component" value="Unassembled WGS sequence"/>
</dbReference>
<dbReference type="PANTHER" id="PTHR46599:SF3">
    <property type="entry name" value="PIGGYBAC TRANSPOSABLE ELEMENT-DERIVED PROTEIN 4"/>
    <property type="match status" value="1"/>
</dbReference>
<gene>
    <name evidence="2" type="ORF">NQ314_003725</name>
</gene>
<organism evidence="2 3">
    <name type="scientific">Rhamnusium bicolor</name>
    <dbReference type="NCBI Taxonomy" id="1586634"/>
    <lineage>
        <taxon>Eukaryota</taxon>
        <taxon>Metazoa</taxon>
        <taxon>Ecdysozoa</taxon>
        <taxon>Arthropoda</taxon>
        <taxon>Hexapoda</taxon>
        <taxon>Insecta</taxon>
        <taxon>Pterygota</taxon>
        <taxon>Neoptera</taxon>
        <taxon>Endopterygota</taxon>
        <taxon>Coleoptera</taxon>
        <taxon>Polyphaga</taxon>
        <taxon>Cucujiformia</taxon>
        <taxon>Chrysomeloidea</taxon>
        <taxon>Cerambycidae</taxon>
        <taxon>Lepturinae</taxon>
        <taxon>Rhagiini</taxon>
        <taxon>Rhamnusium</taxon>
    </lineage>
</organism>
<protein>
    <recommendedName>
        <fullName evidence="1">PiggyBac transposable element-derived protein domain-containing protein</fullName>
    </recommendedName>
</protein>
<proteinExistence type="predicted"/>
<evidence type="ECO:0000313" key="2">
    <source>
        <dbReference type="EMBL" id="KAJ8966133.1"/>
    </source>
</evidence>
<dbReference type="Pfam" id="PF13843">
    <property type="entry name" value="DDE_Tnp_1_7"/>
    <property type="match status" value="1"/>
</dbReference>
<dbReference type="InterPro" id="IPR029526">
    <property type="entry name" value="PGBD"/>
</dbReference>